<evidence type="ECO:0000313" key="4">
    <source>
        <dbReference type="Proteomes" id="UP000019276"/>
    </source>
</evidence>
<evidence type="ECO:0000256" key="2">
    <source>
        <dbReference type="SAM" id="Phobius"/>
    </source>
</evidence>
<feature type="compositionally biased region" description="Polar residues" evidence="1">
    <location>
        <begin position="129"/>
        <end position="138"/>
    </location>
</feature>
<dbReference type="EMBL" id="ARZY01000006">
    <property type="protein sequence ID" value="EWH11257.1"/>
    <property type="molecule type" value="Genomic_DNA"/>
</dbReference>
<keyword evidence="2" id="KW-0812">Transmembrane</keyword>
<accession>W7QQI8</accession>
<dbReference type="RefSeq" id="WP_035013620.1">
    <property type="nucleotide sequence ID" value="NZ_ARZY01000006.1"/>
</dbReference>
<keyword evidence="2" id="KW-0472">Membrane</keyword>
<reference evidence="3 4" key="1">
    <citation type="journal article" date="2014" name="Genome Announc.">
        <title>Draft Genome Sequence of the Agar-Degrading Bacterium Catenovulum sp. Strain DS-2, Isolated from Intestines of Haliotis diversicolor.</title>
        <authorList>
            <person name="Shan D."/>
            <person name="Li X."/>
            <person name="Gu Z."/>
            <person name="Wei G."/>
            <person name="Gao Z."/>
            <person name="Shao Z."/>
        </authorList>
    </citation>
    <scope>NUCLEOTIDE SEQUENCE [LARGE SCALE GENOMIC DNA]</scope>
    <source>
        <strain evidence="3 4">DS-2</strain>
    </source>
</reference>
<dbReference type="InterPro" id="IPR007313">
    <property type="entry name" value="FxsA"/>
</dbReference>
<protein>
    <submittedName>
        <fullName evidence="3">FxsA cytoplasmic membrane protein</fullName>
    </submittedName>
</protein>
<dbReference type="PANTHER" id="PTHR35335">
    <property type="entry name" value="UPF0716 PROTEIN FXSA"/>
    <property type="match status" value="1"/>
</dbReference>
<feature type="transmembrane region" description="Helical" evidence="2">
    <location>
        <begin position="6"/>
        <end position="23"/>
    </location>
</feature>
<feature type="transmembrane region" description="Helical" evidence="2">
    <location>
        <begin position="76"/>
        <end position="104"/>
    </location>
</feature>
<evidence type="ECO:0000256" key="1">
    <source>
        <dbReference type="SAM" id="MobiDB-lite"/>
    </source>
</evidence>
<feature type="region of interest" description="Disordered" evidence="1">
    <location>
        <begin position="129"/>
        <end position="158"/>
    </location>
</feature>
<dbReference type="eggNOG" id="COG3030">
    <property type="taxonomic scope" value="Bacteria"/>
</dbReference>
<organism evidence="3 4">
    <name type="scientific">Catenovulum agarivorans DS-2</name>
    <dbReference type="NCBI Taxonomy" id="1328313"/>
    <lineage>
        <taxon>Bacteria</taxon>
        <taxon>Pseudomonadati</taxon>
        <taxon>Pseudomonadota</taxon>
        <taxon>Gammaproteobacteria</taxon>
        <taxon>Alteromonadales</taxon>
        <taxon>Alteromonadaceae</taxon>
        <taxon>Catenovulum</taxon>
    </lineage>
</organism>
<dbReference type="STRING" id="1328313.DS2_05350"/>
<dbReference type="Pfam" id="PF04186">
    <property type="entry name" value="FxsA"/>
    <property type="match status" value="1"/>
</dbReference>
<dbReference type="PANTHER" id="PTHR35335:SF1">
    <property type="entry name" value="UPF0716 PROTEIN FXSA"/>
    <property type="match status" value="1"/>
</dbReference>
<feature type="transmembrane region" description="Helical" evidence="2">
    <location>
        <begin position="30"/>
        <end position="47"/>
    </location>
</feature>
<dbReference type="OrthoDB" id="9792788at2"/>
<dbReference type="NCBIfam" id="NF008528">
    <property type="entry name" value="PRK11463.1-2"/>
    <property type="match status" value="1"/>
</dbReference>
<evidence type="ECO:0000313" key="3">
    <source>
        <dbReference type="EMBL" id="EWH11257.1"/>
    </source>
</evidence>
<keyword evidence="4" id="KW-1185">Reference proteome</keyword>
<dbReference type="Proteomes" id="UP000019276">
    <property type="component" value="Unassembled WGS sequence"/>
</dbReference>
<name>W7QQI8_9ALTE</name>
<comment type="caution">
    <text evidence="3">The sequence shown here is derived from an EMBL/GenBank/DDBJ whole genome shotgun (WGS) entry which is preliminary data.</text>
</comment>
<dbReference type="GO" id="GO:0016020">
    <property type="term" value="C:membrane"/>
    <property type="evidence" value="ECO:0007669"/>
    <property type="project" value="InterPro"/>
</dbReference>
<keyword evidence="2" id="KW-1133">Transmembrane helix</keyword>
<dbReference type="AlphaFoldDB" id="W7QQI8"/>
<sequence>MFFKLLFLFVVMPIVEIALLLHVGELIGGWTTFLIVIVTAIAGAHLVRAQGLAALSEIQHKTQQGVLPAESITEGLMILVAGVLLVTPGFITDAIGLCLTIPLTRKPLAKLIIREFGQQVVARSKVYGTHQSHQQQYPQDKPSGTVIEGEWQRKDDNR</sequence>
<gene>
    <name evidence="3" type="ORF">DS2_05350</name>
</gene>
<proteinExistence type="predicted"/>